<dbReference type="PhylomeDB" id="A0A0G4ERB2"/>
<dbReference type="NCBIfam" id="NF009381">
    <property type="entry name" value="PRK12740.1-5"/>
    <property type="match status" value="1"/>
</dbReference>
<dbReference type="STRING" id="1169540.A0A0G4ERB2"/>
<evidence type="ECO:0000256" key="3">
    <source>
        <dbReference type="ARBA" id="ARBA00022768"/>
    </source>
</evidence>
<dbReference type="GO" id="GO:0003746">
    <property type="term" value="F:translation elongation factor activity"/>
    <property type="evidence" value="ECO:0007669"/>
    <property type="project" value="UniProtKB-UniRule"/>
</dbReference>
<dbReference type="InterPro" id="IPR014721">
    <property type="entry name" value="Ribsml_uS5_D2-typ_fold_subgr"/>
</dbReference>
<proteinExistence type="inferred from homology"/>
<dbReference type="FunFam" id="3.30.70.870:FF:000001">
    <property type="entry name" value="Elongation factor G"/>
    <property type="match status" value="1"/>
</dbReference>
<dbReference type="CDD" id="cd01434">
    <property type="entry name" value="EFG_mtEFG1_IV"/>
    <property type="match status" value="1"/>
</dbReference>
<dbReference type="CDD" id="cd01886">
    <property type="entry name" value="EF-G"/>
    <property type="match status" value="1"/>
</dbReference>
<sequence>MAKICDLTAAVDEIFSGPLPFYARRGGHLLDSSPGGLQCRAQSGNASNASSAVPSGPLELQTVRNIGISAHIDSGKTTLTERILFYTGRIDEIHEVGKRDGEGAKMDSMELEREKGITIQSAATYCNWNVDDKTHHINIIDTPGHIDFTIEVERALSVLDGAVLVVCGVSGVQSQTLTVDRQMRRYNVPRVVFINKLDRDGADPPRCLNMLRNKLGLRTCPIQVPMGLESRHRGVIDVIDRKAYAFDGYKGSERTEIDVPPEFAEQVEVTRAELLETLADLDDEFAEHYLEHEAASSPEAIHAAVRRQTIQRTFSPMLMGSAYKNKGVQNLLDAVCRYLPNPTEVRNVALDQDNDEETVELSCDPKKPLVALAFKIQDLPTGQLTYMRLYQGKLQKGMSITNMTTQKKHPIKRIFRMHSNEMRPVDTAAAGDIVALGGLEVASGTTFTDGRLRYTMTTMYVPPPVMSLAIKVSTRGEMDRFSKAIGKFQREDPTFHVHTDEESKEIIMSGMGELHLEIYAERMRREYNIAVETGAPKVNFRETITTKCDYDYTHKRQSGGRGEYGKIIGYFEPIPEEDAPDDGEDSIIFESQLMGNDIPPSYIPSIEKGFRECARKGLLSGHPLINTKFVVHDGKAHEVDSSDQAFRNAAEGAFRNFYMDAGPVILEPIMAVEVTVPADQQAVAVTSITRRKGSVTNTSQRAETVTVQAEVGLKDMFGYTADIRSFTQGQGEYTMEFLCYRQMGGSEQEEVVNKYQEQRLAELKARRGR</sequence>
<dbReference type="InterPro" id="IPR009000">
    <property type="entry name" value="Transl_B-barrel_sf"/>
</dbReference>
<dbReference type="InterPro" id="IPR009022">
    <property type="entry name" value="EFG_III"/>
</dbReference>
<organism evidence="8 9">
    <name type="scientific">Vitrella brassicaformis (strain CCMP3155)</name>
    <dbReference type="NCBI Taxonomy" id="1169540"/>
    <lineage>
        <taxon>Eukaryota</taxon>
        <taxon>Sar</taxon>
        <taxon>Alveolata</taxon>
        <taxon>Colpodellida</taxon>
        <taxon>Vitrellaceae</taxon>
        <taxon>Vitrella</taxon>
    </lineage>
</organism>
<dbReference type="NCBIfam" id="TIGR00484">
    <property type="entry name" value="EF-G"/>
    <property type="match status" value="1"/>
</dbReference>
<dbReference type="FunFam" id="3.40.50.300:FF:000029">
    <property type="entry name" value="Elongation factor G"/>
    <property type="match status" value="1"/>
</dbReference>
<dbReference type="InterPro" id="IPR004161">
    <property type="entry name" value="EFTu-like_2"/>
</dbReference>
<evidence type="ECO:0000256" key="1">
    <source>
        <dbReference type="ARBA" id="ARBA00005870"/>
    </source>
</evidence>
<comment type="similarity">
    <text evidence="6">Belongs to the GTP-binding elongation factor family. EF-G/EF-2 subfamily.</text>
</comment>
<dbReference type="Gene3D" id="2.40.30.10">
    <property type="entry name" value="Translation factors"/>
    <property type="match status" value="1"/>
</dbReference>
<dbReference type="GO" id="GO:0005739">
    <property type="term" value="C:mitochondrion"/>
    <property type="evidence" value="ECO:0007669"/>
    <property type="project" value="UniProtKB-SubCell"/>
</dbReference>
<dbReference type="OMA" id="GQFAKVQ"/>
<dbReference type="SUPFAM" id="SSF54211">
    <property type="entry name" value="Ribosomal protein S5 domain 2-like"/>
    <property type="match status" value="1"/>
</dbReference>
<dbReference type="SUPFAM" id="SSF50447">
    <property type="entry name" value="Translation proteins"/>
    <property type="match status" value="1"/>
</dbReference>
<dbReference type="PROSITE" id="PS00301">
    <property type="entry name" value="G_TR_1"/>
    <property type="match status" value="1"/>
</dbReference>
<dbReference type="SUPFAM" id="SSF54980">
    <property type="entry name" value="EF-G C-terminal domain-like"/>
    <property type="match status" value="2"/>
</dbReference>
<accession>A0A0G4ERB2</accession>
<dbReference type="AlphaFoldDB" id="A0A0G4ERB2"/>
<dbReference type="InterPro" id="IPR047872">
    <property type="entry name" value="EFG_IV"/>
</dbReference>
<evidence type="ECO:0000256" key="4">
    <source>
        <dbReference type="ARBA" id="ARBA00022917"/>
    </source>
</evidence>
<dbReference type="InterPro" id="IPR000795">
    <property type="entry name" value="T_Tr_GTP-bd_dom"/>
</dbReference>
<dbReference type="Proteomes" id="UP000041254">
    <property type="component" value="Unassembled WGS sequence"/>
</dbReference>
<dbReference type="InParanoid" id="A0A0G4ERB2"/>
<dbReference type="InterPro" id="IPR020568">
    <property type="entry name" value="Ribosomal_Su5_D2-typ_SF"/>
</dbReference>
<dbReference type="SUPFAM" id="SSF52540">
    <property type="entry name" value="P-loop containing nucleoside triphosphate hydrolases"/>
    <property type="match status" value="1"/>
</dbReference>
<comment type="subcellular location">
    <subcellularLocation>
        <location evidence="6">Mitochondrion</location>
    </subcellularLocation>
</comment>
<keyword evidence="4 6" id="KW-0648">Protein biosynthesis</keyword>
<dbReference type="Gene3D" id="3.40.50.300">
    <property type="entry name" value="P-loop containing nucleotide triphosphate hydrolases"/>
    <property type="match status" value="1"/>
</dbReference>
<dbReference type="CDD" id="cd16262">
    <property type="entry name" value="EFG_III"/>
    <property type="match status" value="1"/>
</dbReference>
<evidence type="ECO:0000256" key="2">
    <source>
        <dbReference type="ARBA" id="ARBA00022741"/>
    </source>
</evidence>
<dbReference type="InterPro" id="IPR027417">
    <property type="entry name" value="P-loop_NTPase"/>
</dbReference>
<dbReference type="FunFam" id="3.30.70.240:FF:000001">
    <property type="entry name" value="Elongation factor G"/>
    <property type="match status" value="1"/>
</dbReference>
<dbReference type="PANTHER" id="PTHR43636:SF2">
    <property type="entry name" value="ELONGATION FACTOR G, MITOCHONDRIAL"/>
    <property type="match status" value="1"/>
</dbReference>
<feature type="binding site" evidence="6">
    <location>
        <begin position="141"/>
        <end position="145"/>
    </location>
    <ligand>
        <name>GTP</name>
        <dbReference type="ChEBI" id="CHEBI:37565"/>
    </ligand>
</feature>
<dbReference type="SMART" id="SM00838">
    <property type="entry name" value="EFG_C"/>
    <property type="match status" value="1"/>
</dbReference>
<feature type="binding site" evidence="6">
    <location>
        <begin position="70"/>
        <end position="77"/>
    </location>
    <ligand>
        <name>GTP</name>
        <dbReference type="ChEBI" id="CHEBI:37565"/>
    </ligand>
</feature>
<gene>
    <name evidence="8" type="ORF">Vbra_12828</name>
</gene>
<dbReference type="HAMAP" id="MF_00054_B">
    <property type="entry name" value="EF_G_EF_2_B"/>
    <property type="match status" value="1"/>
</dbReference>
<dbReference type="OrthoDB" id="198619at2759"/>
<dbReference type="PRINTS" id="PR00315">
    <property type="entry name" value="ELONGATNFCT"/>
</dbReference>
<comment type="pathway">
    <text evidence="6">Protein biosynthesis; polypeptide chain elongation.</text>
</comment>
<evidence type="ECO:0000259" key="7">
    <source>
        <dbReference type="PROSITE" id="PS51722"/>
    </source>
</evidence>
<dbReference type="InterPro" id="IPR035647">
    <property type="entry name" value="EFG_III/V"/>
</dbReference>
<dbReference type="FunCoup" id="A0A0G4ERB2">
    <property type="interactions" value="422"/>
</dbReference>
<keyword evidence="5 6" id="KW-0342">GTP-binding</keyword>
<feature type="binding site" evidence="6">
    <location>
        <begin position="195"/>
        <end position="198"/>
    </location>
    <ligand>
        <name>GTP</name>
        <dbReference type="ChEBI" id="CHEBI:37565"/>
    </ligand>
</feature>
<dbReference type="InterPro" id="IPR031157">
    <property type="entry name" value="G_TR_CS"/>
</dbReference>
<dbReference type="InterPro" id="IPR005517">
    <property type="entry name" value="Transl_elong_EFG/EF2_IV"/>
</dbReference>
<dbReference type="Pfam" id="PF00679">
    <property type="entry name" value="EFG_C"/>
    <property type="match status" value="1"/>
</dbReference>
<keyword evidence="6" id="KW-0496">Mitochondrion</keyword>
<dbReference type="InterPro" id="IPR000640">
    <property type="entry name" value="EFG_V-like"/>
</dbReference>
<dbReference type="InterPro" id="IPR041095">
    <property type="entry name" value="EFG_II"/>
</dbReference>
<keyword evidence="2 6" id="KW-0547">Nucleotide-binding</keyword>
<dbReference type="Gene3D" id="3.30.70.870">
    <property type="entry name" value="Elongation Factor G (Translational Gtpase), domain 3"/>
    <property type="match status" value="1"/>
</dbReference>
<dbReference type="VEuPathDB" id="CryptoDB:Vbra_12828"/>
<dbReference type="PANTHER" id="PTHR43636">
    <property type="entry name" value="ELONGATION FACTOR G, MITOCHONDRIAL"/>
    <property type="match status" value="1"/>
</dbReference>
<protein>
    <recommendedName>
        <fullName evidence="6">Elongation factor G, mitochondrial</fullName>
        <shortName evidence="6">EF-Gmt</shortName>
    </recommendedName>
    <alternativeName>
        <fullName evidence="6">Elongation factor G 1, mitochondrial</fullName>
        <shortName evidence="6">mEF-G 1</shortName>
    </alternativeName>
    <alternativeName>
        <fullName evidence="6">Elongation factor G1</fullName>
    </alternativeName>
</protein>
<keyword evidence="9" id="KW-1185">Reference proteome</keyword>
<evidence type="ECO:0000256" key="6">
    <source>
        <dbReference type="HAMAP-Rule" id="MF_03061"/>
    </source>
</evidence>
<dbReference type="PROSITE" id="PS51722">
    <property type="entry name" value="G_TR_2"/>
    <property type="match status" value="1"/>
</dbReference>
<comment type="function">
    <text evidence="6">Mitochondrial GTPase that catalyzes the GTP-dependent ribosomal translocation step during translation elongation. During this step, the ribosome changes from the pre-translocational (PRE) to the post-translocational (POST) state as the newly formed A-site-bound peptidyl-tRNA and P-site-bound deacylated tRNA move to the P and E sites, respectively. Catalyzes the coordinated movement of the two tRNA molecules, the mRNA and conformational changes in the ribosome.</text>
</comment>
<name>A0A0G4ERB2_VITBC</name>
<comment type="similarity">
    <text evidence="1">Belongs to the TRAFAC class translation factor GTPase superfamily. Classic translation factor GTPase family. EF-G/EF-2 subfamily.</text>
</comment>
<dbReference type="UniPathway" id="UPA00345"/>
<evidence type="ECO:0000313" key="8">
    <source>
        <dbReference type="EMBL" id="CEM00559.1"/>
    </source>
</evidence>
<dbReference type="FunFam" id="2.40.30.10:FF:000022">
    <property type="entry name" value="Elongation factor G, mitochondrial"/>
    <property type="match status" value="1"/>
</dbReference>
<dbReference type="Pfam" id="PF14492">
    <property type="entry name" value="EFG_III"/>
    <property type="match status" value="1"/>
</dbReference>
<dbReference type="Gene3D" id="3.30.230.10">
    <property type="match status" value="1"/>
</dbReference>
<dbReference type="SMART" id="SM00889">
    <property type="entry name" value="EFG_IV"/>
    <property type="match status" value="1"/>
</dbReference>
<dbReference type="FunFam" id="3.30.230.10:FF:000003">
    <property type="entry name" value="Elongation factor G"/>
    <property type="match status" value="1"/>
</dbReference>
<evidence type="ECO:0000256" key="5">
    <source>
        <dbReference type="ARBA" id="ARBA00023134"/>
    </source>
</evidence>
<dbReference type="Pfam" id="PF03764">
    <property type="entry name" value="EFG_IV"/>
    <property type="match status" value="1"/>
</dbReference>
<dbReference type="Gene3D" id="3.30.70.240">
    <property type="match status" value="1"/>
</dbReference>
<reference evidence="8 9" key="1">
    <citation type="submission" date="2014-11" db="EMBL/GenBank/DDBJ databases">
        <authorList>
            <person name="Zhu J."/>
            <person name="Qi W."/>
            <person name="Song R."/>
        </authorList>
    </citation>
    <scope>NUCLEOTIDE SEQUENCE [LARGE SCALE GENOMIC DNA]</scope>
</reference>
<feature type="domain" description="Tr-type G" evidence="7">
    <location>
        <begin position="61"/>
        <end position="343"/>
    </location>
</feature>
<dbReference type="GO" id="GO:0005525">
    <property type="term" value="F:GTP binding"/>
    <property type="evidence" value="ECO:0007669"/>
    <property type="project" value="UniProtKB-UniRule"/>
</dbReference>
<dbReference type="GO" id="GO:0003924">
    <property type="term" value="F:GTPase activity"/>
    <property type="evidence" value="ECO:0007669"/>
    <property type="project" value="UniProtKB-UniRule"/>
</dbReference>
<dbReference type="EMBL" id="CDMY01000295">
    <property type="protein sequence ID" value="CEM00559.1"/>
    <property type="molecule type" value="Genomic_DNA"/>
</dbReference>
<evidence type="ECO:0000313" key="9">
    <source>
        <dbReference type="Proteomes" id="UP000041254"/>
    </source>
</evidence>
<dbReference type="InterPro" id="IPR005225">
    <property type="entry name" value="Small_GTP-bd"/>
</dbReference>
<dbReference type="InterPro" id="IPR004540">
    <property type="entry name" value="Transl_elong_EFG/EF2"/>
</dbReference>
<keyword evidence="3 6" id="KW-0251">Elongation factor</keyword>
<dbReference type="GO" id="GO:0070125">
    <property type="term" value="P:mitochondrial translational elongation"/>
    <property type="evidence" value="ECO:0007669"/>
    <property type="project" value="UniProtKB-UniRule"/>
</dbReference>
<dbReference type="NCBIfam" id="TIGR00231">
    <property type="entry name" value="small_GTP"/>
    <property type="match status" value="1"/>
</dbReference>
<dbReference type="Pfam" id="PF03144">
    <property type="entry name" value="GTP_EFTU_D2"/>
    <property type="match status" value="1"/>
</dbReference>
<dbReference type="Pfam" id="PF00009">
    <property type="entry name" value="GTP_EFTU"/>
    <property type="match status" value="1"/>
</dbReference>